<feature type="transmembrane region" description="Helical" evidence="8">
    <location>
        <begin position="138"/>
        <end position="158"/>
    </location>
</feature>
<gene>
    <name evidence="9" type="ORF">GL284_17115</name>
</gene>
<accession>A0A6L6J2B4</accession>
<dbReference type="Pfam" id="PF01032">
    <property type="entry name" value="FecCD"/>
    <property type="match status" value="1"/>
</dbReference>
<organism evidence="9 10">
    <name type="scientific">Paracoccus shanxieyensis</name>
    <dbReference type="NCBI Taxonomy" id="2675752"/>
    <lineage>
        <taxon>Bacteria</taxon>
        <taxon>Pseudomonadati</taxon>
        <taxon>Pseudomonadota</taxon>
        <taxon>Alphaproteobacteria</taxon>
        <taxon>Rhodobacterales</taxon>
        <taxon>Paracoccaceae</taxon>
        <taxon>Paracoccus</taxon>
    </lineage>
</organism>
<evidence type="ECO:0000256" key="5">
    <source>
        <dbReference type="ARBA" id="ARBA00022692"/>
    </source>
</evidence>
<dbReference type="Proteomes" id="UP000478740">
    <property type="component" value="Unassembled WGS sequence"/>
</dbReference>
<dbReference type="InterPro" id="IPR037294">
    <property type="entry name" value="ABC_BtuC-like"/>
</dbReference>
<keyword evidence="4" id="KW-1003">Cell membrane</keyword>
<comment type="subcellular location">
    <subcellularLocation>
        <location evidence="1">Cell membrane</location>
        <topology evidence="1">Multi-pass membrane protein</topology>
    </subcellularLocation>
</comment>
<feature type="transmembrane region" description="Helical" evidence="8">
    <location>
        <begin position="25"/>
        <end position="47"/>
    </location>
</feature>
<dbReference type="Gene3D" id="1.10.3470.10">
    <property type="entry name" value="ABC transporter involved in vitamin B12 uptake, BtuC"/>
    <property type="match status" value="1"/>
</dbReference>
<dbReference type="AlphaFoldDB" id="A0A6L6J2B4"/>
<dbReference type="InterPro" id="IPR000522">
    <property type="entry name" value="ABC_transptr_permease_BtuC"/>
</dbReference>
<keyword evidence="7 8" id="KW-0472">Membrane</keyword>
<keyword evidence="10" id="KW-1185">Reference proteome</keyword>
<dbReference type="EMBL" id="WMII01000020">
    <property type="protein sequence ID" value="MTH65988.1"/>
    <property type="molecule type" value="Genomic_DNA"/>
</dbReference>
<feature type="transmembrane region" description="Helical" evidence="8">
    <location>
        <begin position="170"/>
        <end position="191"/>
    </location>
</feature>
<feature type="transmembrane region" description="Helical" evidence="8">
    <location>
        <begin position="211"/>
        <end position="233"/>
    </location>
</feature>
<name>A0A6L6J2B4_9RHOB</name>
<evidence type="ECO:0000313" key="10">
    <source>
        <dbReference type="Proteomes" id="UP000478740"/>
    </source>
</evidence>
<dbReference type="SUPFAM" id="SSF81345">
    <property type="entry name" value="ABC transporter involved in vitamin B12 uptake, BtuC"/>
    <property type="match status" value="1"/>
</dbReference>
<evidence type="ECO:0000256" key="6">
    <source>
        <dbReference type="ARBA" id="ARBA00022989"/>
    </source>
</evidence>
<dbReference type="GO" id="GO:0033214">
    <property type="term" value="P:siderophore-iron import into cell"/>
    <property type="evidence" value="ECO:0007669"/>
    <property type="project" value="TreeGrafter"/>
</dbReference>
<keyword evidence="3" id="KW-0813">Transport</keyword>
<sequence length="353" mass="35849">MDGVQRACLGQSRAGRYRAFRDRRAVRTAGLFLCLLAALLVLTLWAMTVGSSDISLPRALQALIAPGDERADIVIRSVRLPRVIAALSAGAALAVAGAIMQAVTGNPLAEPGLLGVNAGASFAVILAISLAGVTAGGALVWAAFAGAALAAVAVYLLGSAGRGGATPLKLVLAGVVISTFLGSVGMAVLVLDAQTLDVVRMWSAGSLKNREMAQILPVLPWLATALIAAIAVRDQFTALSLGADTARGLGQNPLLWRLISGLLVVGLAGGAVAIAGPLGFVGLVVPHIVRLLVGPDYRLILPFAVLGGAGLALLADSLPRAVLATDMPLGITMALIGAPFFIWLANTRSEANA</sequence>
<dbReference type="FunFam" id="1.10.3470.10:FF:000001">
    <property type="entry name" value="Vitamin B12 ABC transporter permease BtuC"/>
    <property type="match status" value="1"/>
</dbReference>
<dbReference type="CDD" id="cd06550">
    <property type="entry name" value="TM_ABC_iron-siderophores_like"/>
    <property type="match status" value="1"/>
</dbReference>
<comment type="caution">
    <text evidence="9">The sequence shown here is derived from an EMBL/GenBank/DDBJ whole genome shotgun (WGS) entry which is preliminary data.</text>
</comment>
<evidence type="ECO:0000313" key="9">
    <source>
        <dbReference type="EMBL" id="MTH65988.1"/>
    </source>
</evidence>
<evidence type="ECO:0000256" key="8">
    <source>
        <dbReference type="SAM" id="Phobius"/>
    </source>
</evidence>
<reference evidence="9 10" key="1">
    <citation type="submission" date="2019-11" db="EMBL/GenBank/DDBJ databases">
        <authorList>
            <person name="Dong K."/>
        </authorList>
    </citation>
    <scope>NUCLEOTIDE SEQUENCE [LARGE SCALE GENOMIC DNA]</scope>
    <source>
        <strain evidence="9 10">DK608</strain>
    </source>
</reference>
<evidence type="ECO:0000256" key="3">
    <source>
        <dbReference type="ARBA" id="ARBA00022448"/>
    </source>
</evidence>
<keyword evidence="5 8" id="KW-0812">Transmembrane</keyword>
<dbReference type="GO" id="GO:0005886">
    <property type="term" value="C:plasma membrane"/>
    <property type="evidence" value="ECO:0007669"/>
    <property type="project" value="UniProtKB-SubCell"/>
</dbReference>
<comment type="similarity">
    <text evidence="2">Belongs to the binding-protein-dependent transport system permease family. FecCD subfamily.</text>
</comment>
<proteinExistence type="inferred from homology"/>
<dbReference type="PANTHER" id="PTHR30472">
    <property type="entry name" value="FERRIC ENTEROBACTIN TRANSPORT SYSTEM PERMEASE PROTEIN"/>
    <property type="match status" value="1"/>
</dbReference>
<feature type="transmembrane region" description="Helical" evidence="8">
    <location>
        <begin position="327"/>
        <end position="345"/>
    </location>
</feature>
<keyword evidence="6 8" id="KW-1133">Transmembrane helix</keyword>
<evidence type="ECO:0000256" key="4">
    <source>
        <dbReference type="ARBA" id="ARBA00022475"/>
    </source>
</evidence>
<dbReference type="GO" id="GO:0022857">
    <property type="term" value="F:transmembrane transporter activity"/>
    <property type="evidence" value="ECO:0007669"/>
    <property type="project" value="InterPro"/>
</dbReference>
<evidence type="ECO:0000256" key="1">
    <source>
        <dbReference type="ARBA" id="ARBA00004651"/>
    </source>
</evidence>
<feature type="transmembrane region" description="Helical" evidence="8">
    <location>
        <begin position="112"/>
        <end position="132"/>
    </location>
</feature>
<feature type="transmembrane region" description="Helical" evidence="8">
    <location>
        <begin position="83"/>
        <end position="100"/>
    </location>
</feature>
<evidence type="ECO:0000256" key="7">
    <source>
        <dbReference type="ARBA" id="ARBA00023136"/>
    </source>
</evidence>
<protein>
    <submittedName>
        <fullName evidence="9">Iron chelate uptake ABC transporter family permease subunit</fullName>
    </submittedName>
</protein>
<evidence type="ECO:0000256" key="2">
    <source>
        <dbReference type="ARBA" id="ARBA00007935"/>
    </source>
</evidence>
<dbReference type="PANTHER" id="PTHR30472:SF1">
    <property type="entry name" value="FE(3+) DICITRATE TRANSPORT SYSTEM PERMEASE PROTEIN FECC-RELATED"/>
    <property type="match status" value="1"/>
</dbReference>
<feature type="transmembrane region" description="Helical" evidence="8">
    <location>
        <begin position="254"/>
        <end position="285"/>
    </location>
</feature>